<dbReference type="EMBL" id="KQ964841">
    <property type="protein sequence ID" value="KXN65627.1"/>
    <property type="molecule type" value="Genomic_DNA"/>
</dbReference>
<keyword evidence="2" id="KW-1185">Reference proteome</keyword>
<dbReference type="Proteomes" id="UP000070444">
    <property type="component" value="Unassembled WGS sequence"/>
</dbReference>
<organism evidence="1 2">
    <name type="scientific">Conidiobolus coronatus (strain ATCC 28846 / CBS 209.66 / NRRL 28638)</name>
    <name type="common">Delacroixia coronata</name>
    <dbReference type="NCBI Taxonomy" id="796925"/>
    <lineage>
        <taxon>Eukaryota</taxon>
        <taxon>Fungi</taxon>
        <taxon>Fungi incertae sedis</taxon>
        <taxon>Zoopagomycota</taxon>
        <taxon>Entomophthoromycotina</taxon>
        <taxon>Entomophthoromycetes</taxon>
        <taxon>Entomophthorales</taxon>
        <taxon>Ancylistaceae</taxon>
        <taxon>Conidiobolus</taxon>
    </lineage>
</organism>
<dbReference type="AlphaFoldDB" id="A0A137NSA6"/>
<gene>
    <name evidence="1" type="ORF">CONCODRAFT_80719</name>
</gene>
<name>A0A137NSA6_CONC2</name>
<protein>
    <submittedName>
        <fullName evidence="1">Uncharacterized protein</fullName>
    </submittedName>
</protein>
<sequence length="192" mass="21810">MLSNQSSTVTEYKIDKDKKSGQWVLQSDRGEILYFKPSFSGGTAHFANSEGEQIGKVTLKSFWKSSYTLKLETEKSQLKLLWKMRSCGESYKVVGDTKVPGFEDVNWIIDCSDDNCHLSLKFNQAVINMNINKDCYIAQFNRSAWKSKEIGHLYVNVELPRDIKLFVIMSICFSLSQVKIKETADAIGSINP</sequence>
<proteinExistence type="predicted"/>
<accession>A0A137NSA6</accession>
<evidence type="ECO:0000313" key="2">
    <source>
        <dbReference type="Proteomes" id="UP000070444"/>
    </source>
</evidence>
<evidence type="ECO:0000313" key="1">
    <source>
        <dbReference type="EMBL" id="KXN65627.1"/>
    </source>
</evidence>
<reference evidence="1 2" key="1">
    <citation type="journal article" date="2015" name="Genome Biol. Evol.">
        <title>Phylogenomic analyses indicate that early fungi evolved digesting cell walls of algal ancestors of land plants.</title>
        <authorList>
            <person name="Chang Y."/>
            <person name="Wang S."/>
            <person name="Sekimoto S."/>
            <person name="Aerts A.L."/>
            <person name="Choi C."/>
            <person name="Clum A."/>
            <person name="LaButti K.M."/>
            <person name="Lindquist E.A."/>
            <person name="Yee Ngan C."/>
            <person name="Ohm R.A."/>
            <person name="Salamov A.A."/>
            <person name="Grigoriev I.V."/>
            <person name="Spatafora J.W."/>
            <person name="Berbee M.L."/>
        </authorList>
    </citation>
    <scope>NUCLEOTIDE SEQUENCE [LARGE SCALE GENOMIC DNA]</scope>
    <source>
        <strain evidence="1 2">NRRL 28638</strain>
    </source>
</reference>